<dbReference type="InterPro" id="IPR016181">
    <property type="entry name" value="Acyl_CoA_acyltransferase"/>
</dbReference>
<dbReference type="Proteomes" id="UP000245380">
    <property type="component" value="Unassembled WGS sequence"/>
</dbReference>
<evidence type="ECO:0000313" key="5">
    <source>
        <dbReference type="Proteomes" id="UP000245380"/>
    </source>
</evidence>
<feature type="domain" description="N-acetyltransferase" evidence="3">
    <location>
        <begin position="1"/>
        <end position="139"/>
    </location>
</feature>
<organism evidence="4 5">
    <name type="scientific">Sulfoacidibacillus thermotolerans</name>
    <name type="common">Acidibacillus sulfuroxidans</name>
    <dbReference type="NCBI Taxonomy" id="1765684"/>
    <lineage>
        <taxon>Bacteria</taxon>
        <taxon>Bacillati</taxon>
        <taxon>Bacillota</taxon>
        <taxon>Bacilli</taxon>
        <taxon>Bacillales</taxon>
        <taxon>Alicyclobacillaceae</taxon>
        <taxon>Sulfoacidibacillus</taxon>
    </lineage>
</organism>
<reference evidence="4 5" key="1">
    <citation type="submission" date="2016-11" db="EMBL/GenBank/DDBJ databases">
        <title>Comparative genomics of Acidibacillus ferroxidans species.</title>
        <authorList>
            <person name="Oliveira G."/>
            <person name="Nunes G."/>
            <person name="Oliveira R."/>
            <person name="Araujo F."/>
            <person name="Salim A."/>
            <person name="Scholte L."/>
            <person name="Morais D."/>
            <person name="Nancucheo I."/>
            <person name="Johnson D.B."/>
            <person name="Grail B."/>
            <person name="Bittencourt J."/>
            <person name="Valadares R."/>
        </authorList>
    </citation>
    <scope>NUCLEOTIDE SEQUENCE [LARGE SCALE GENOMIC DNA]</scope>
    <source>
        <strain evidence="4 5">Y002</strain>
    </source>
</reference>
<protein>
    <submittedName>
        <fullName evidence="4">GNAT family N-acetyltransferase</fullName>
    </submittedName>
</protein>
<keyword evidence="1 4" id="KW-0808">Transferase</keyword>
<name>A0A2U3D8S1_SULT2</name>
<dbReference type="GO" id="GO:0016747">
    <property type="term" value="F:acyltransferase activity, transferring groups other than amino-acyl groups"/>
    <property type="evidence" value="ECO:0007669"/>
    <property type="project" value="InterPro"/>
</dbReference>
<dbReference type="CDD" id="cd04301">
    <property type="entry name" value="NAT_SF"/>
    <property type="match status" value="1"/>
</dbReference>
<dbReference type="Pfam" id="PF00583">
    <property type="entry name" value="Acetyltransf_1"/>
    <property type="match status" value="1"/>
</dbReference>
<gene>
    <name evidence="4" type="ORF">BM613_07705</name>
</gene>
<dbReference type="AlphaFoldDB" id="A0A2U3D8S1"/>
<dbReference type="InterPro" id="IPR000182">
    <property type="entry name" value="GNAT_dom"/>
</dbReference>
<dbReference type="EMBL" id="MPDK01000010">
    <property type="protein sequence ID" value="PWI57684.1"/>
    <property type="molecule type" value="Genomic_DNA"/>
</dbReference>
<dbReference type="NCBIfam" id="NF005840">
    <property type="entry name" value="PRK07757.1"/>
    <property type="match status" value="1"/>
</dbReference>
<comment type="caution">
    <text evidence="4">The sequence shown here is derived from an EMBL/GenBank/DDBJ whole genome shotgun (WGS) entry which is preliminary data.</text>
</comment>
<accession>A0A2U3D8S1</accession>
<dbReference type="PROSITE" id="PS51186">
    <property type="entry name" value="GNAT"/>
    <property type="match status" value="1"/>
</dbReference>
<dbReference type="InterPro" id="IPR050832">
    <property type="entry name" value="Bact_Acetyltransf"/>
</dbReference>
<dbReference type="SUPFAM" id="SSF55729">
    <property type="entry name" value="Acyl-CoA N-acyltransferases (Nat)"/>
    <property type="match status" value="1"/>
</dbReference>
<dbReference type="PANTHER" id="PTHR43877">
    <property type="entry name" value="AMINOALKYLPHOSPHONATE N-ACETYLTRANSFERASE-RELATED-RELATED"/>
    <property type="match status" value="1"/>
</dbReference>
<keyword evidence="5" id="KW-1185">Reference proteome</keyword>
<evidence type="ECO:0000259" key="3">
    <source>
        <dbReference type="PROSITE" id="PS51186"/>
    </source>
</evidence>
<keyword evidence="2" id="KW-0012">Acyltransferase</keyword>
<evidence type="ECO:0000256" key="1">
    <source>
        <dbReference type="ARBA" id="ARBA00022679"/>
    </source>
</evidence>
<evidence type="ECO:0000256" key="2">
    <source>
        <dbReference type="ARBA" id="ARBA00023315"/>
    </source>
</evidence>
<sequence length="169" mass="19168">MVIRTATVEDVEQIALLLRHYADQGLLLPRSRQSICENLLSFYVIEEAGHVYGTGALHVLGDDLAEIRSLAIAQNAQGKGYGRVLVDTLFQRAQELKIPRVLALTYQEAFFSRCGFQVVEKQNLHQKIWKDCINCKKFPACDEIAMIRETGYKPVLTPWIESPLYNVQS</sequence>
<dbReference type="Gene3D" id="3.40.630.30">
    <property type="match status" value="1"/>
</dbReference>
<evidence type="ECO:0000313" key="4">
    <source>
        <dbReference type="EMBL" id="PWI57684.1"/>
    </source>
</evidence>
<proteinExistence type="predicted"/>